<dbReference type="Proteomes" id="UP000292282">
    <property type="component" value="Unassembled WGS sequence"/>
</dbReference>
<gene>
    <name evidence="2" type="ORF">CWI38_0595p0060</name>
</gene>
<dbReference type="AlphaFoldDB" id="A0A4Q9LX10"/>
<feature type="region of interest" description="Disordered" evidence="1">
    <location>
        <begin position="35"/>
        <end position="56"/>
    </location>
</feature>
<evidence type="ECO:0000256" key="1">
    <source>
        <dbReference type="SAM" id="MobiDB-lite"/>
    </source>
</evidence>
<accession>A0A4Q9LX10</accession>
<dbReference type="VEuPathDB" id="MicrosporidiaDB:CWI38_0595p0060"/>
<reference evidence="2 3" key="1">
    <citation type="submission" date="2017-12" db="EMBL/GenBank/DDBJ databases">
        <authorList>
            <person name="Pombert J.-F."/>
            <person name="Haag K.L."/>
            <person name="Ebert D."/>
        </authorList>
    </citation>
    <scope>NUCLEOTIDE SEQUENCE [LARGE SCALE GENOMIC DNA]</scope>
    <source>
        <strain evidence="2">IL-G-3</strain>
    </source>
</reference>
<dbReference type="EMBL" id="PITK01000595">
    <property type="protein sequence ID" value="TBU12886.1"/>
    <property type="molecule type" value="Genomic_DNA"/>
</dbReference>
<organism evidence="2 3">
    <name type="scientific">Hamiltosporidium tvaerminnensis</name>
    <dbReference type="NCBI Taxonomy" id="1176355"/>
    <lineage>
        <taxon>Eukaryota</taxon>
        <taxon>Fungi</taxon>
        <taxon>Fungi incertae sedis</taxon>
        <taxon>Microsporidia</taxon>
        <taxon>Dubosqiidae</taxon>
        <taxon>Hamiltosporidium</taxon>
    </lineage>
</organism>
<protein>
    <submittedName>
        <fullName evidence="2">Uncharacterized protein</fullName>
    </submittedName>
</protein>
<evidence type="ECO:0000313" key="2">
    <source>
        <dbReference type="EMBL" id="TBU12886.1"/>
    </source>
</evidence>
<evidence type="ECO:0000313" key="3">
    <source>
        <dbReference type="Proteomes" id="UP000292282"/>
    </source>
</evidence>
<sequence length="56" mass="6525">MGVELLEIEINSSHKEITRLIMEINIRLFMSCKKKRSDKKRIGGKTNISDEHEPKV</sequence>
<comment type="caution">
    <text evidence="2">The sequence shown here is derived from an EMBL/GenBank/DDBJ whole genome shotgun (WGS) entry which is preliminary data.</text>
</comment>
<name>A0A4Q9LX10_9MICR</name>
<keyword evidence="3" id="KW-1185">Reference proteome</keyword>
<proteinExistence type="predicted"/>